<dbReference type="Proteomes" id="UP000182235">
    <property type="component" value="Unassembled WGS sequence"/>
</dbReference>
<gene>
    <name evidence="2" type="ORF">AJ78_03972</name>
</gene>
<reference evidence="2 3" key="1">
    <citation type="submission" date="2015-07" db="EMBL/GenBank/DDBJ databases">
        <title>Emmonsia species relationships and genome sequence.</title>
        <authorList>
            <consortium name="The Broad Institute Genomics Platform"/>
            <person name="Cuomo C.A."/>
            <person name="Munoz J.F."/>
            <person name="Imamovic A."/>
            <person name="Priest M.E."/>
            <person name="Young S."/>
            <person name="Clay O.K."/>
            <person name="McEwen J.G."/>
        </authorList>
    </citation>
    <scope>NUCLEOTIDE SEQUENCE [LARGE SCALE GENOMIC DNA]</scope>
    <source>
        <strain evidence="2 3">UAMH 9510</strain>
    </source>
</reference>
<evidence type="ECO:0000313" key="3">
    <source>
        <dbReference type="Proteomes" id="UP000182235"/>
    </source>
</evidence>
<organism evidence="2 3">
    <name type="scientific">Emergomyces pasteurianus Ep9510</name>
    <dbReference type="NCBI Taxonomy" id="1447872"/>
    <lineage>
        <taxon>Eukaryota</taxon>
        <taxon>Fungi</taxon>
        <taxon>Dikarya</taxon>
        <taxon>Ascomycota</taxon>
        <taxon>Pezizomycotina</taxon>
        <taxon>Eurotiomycetes</taxon>
        <taxon>Eurotiomycetidae</taxon>
        <taxon>Onygenales</taxon>
        <taxon>Ajellomycetaceae</taxon>
        <taxon>Emergomyces</taxon>
    </lineage>
</organism>
<evidence type="ECO:0000313" key="2">
    <source>
        <dbReference type="EMBL" id="OJD15792.1"/>
    </source>
</evidence>
<feature type="compositionally biased region" description="Polar residues" evidence="1">
    <location>
        <begin position="147"/>
        <end position="164"/>
    </location>
</feature>
<dbReference type="VEuPathDB" id="FungiDB:AJ78_03972"/>
<sequence>MSPLETSHLSRKRQLPEHSSERHPKRQQLDQSTSTYWDNLSTIHLTKNALREHDRRNSALEQLRTLHKPANRQHRRLNTRQFQAEQKERLELIRLPEFLRDSSRTQSKDIARLSRLGGPDLSDLKGYPVPMISRTPSSRQKRRAESPPSSSTRDAKTMTKSSSTAYSRNFQQHLIDHSVYPYGYQYPNGRRLEKPRNWKEINEILGHPRASLSPPRFSEEVFENFARADAHASKENAVITTVIPILEGNISDRKRLGGEYPFGNLAPLTDGTLSAAKPDRFYGARPEELNRPIREALGNQIIPSTQHDLPMIPNFFLEAKGPDRSPAVAIRQACYDGALGARGMHALQSYLQDEVTYDHNAYTLTSTYQSGTLRLYATHISKPDDPNSRPEYIMTQVGGWYLSGDIETFRRGATAFRNARDWTKKKREELISKANERFRNAHSQTSSTSQYQPSDMAIILGDSDTSTEPAGNQDAAEWNFAVEDGVPQGNPGNPRNPRTRSSESLRTVGDGASQATDHTTPRLPN</sequence>
<feature type="region of interest" description="Disordered" evidence="1">
    <location>
        <begin position="110"/>
        <end position="164"/>
    </location>
</feature>
<feature type="region of interest" description="Disordered" evidence="1">
    <location>
        <begin position="1"/>
        <end position="34"/>
    </location>
</feature>
<dbReference type="STRING" id="1447872.A0A1J9PH90"/>
<feature type="compositionally biased region" description="Low complexity" evidence="1">
    <location>
        <begin position="485"/>
        <end position="496"/>
    </location>
</feature>
<name>A0A1J9PH90_9EURO</name>
<dbReference type="EMBL" id="LGRN01000137">
    <property type="protein sequence ID" value="OJD15792.1"/>
    <property type="molecule type" value="Genomic_DNA"/>
</dbReference>
<proteinExistence type="predicted"/>
<keyword evidence="3" id="KW-1185">Reference proteome</keyword>
<protein>
    <submittedName>
        <fullName evidence="2">Uncharacterized protein</fullName>
    </submittedName>
</protein>
<dbReference type="AlphaFoldDB" id="A0A1J9PH90"/>
<accession>A0A1J9PH90</accession>
<dbReference type="OrthoDB" id="5403634at2759"/>
<feature type="region of interest" description="Disordered" evidence="1">
    <location>
        <begin position="482"/>
        <end position="525"/>
    </location>
</feature>
<comment type="caution">
    <text evidence="2">The sequence shown here is derived from an EMBL/GenBank/DDBJ whole genome shotgun (WGS) entry which is preliminary data.</text>
</comment>
<evidence type="ECO:0000256" key="1">
    <source>
        <dbReference type="SAM" id="MobiDB-lite"/>
    </source>
</evidence>